<feature type="compositionally biased region" description="Polar residues" evidence="1">
    <location>
        <begin position="51"/>
        <end position="61"/>
    </location>
</feature>
<gene>
    <name evidence="2" type="ORF">AXF42_Ash018763</name>
</gene>
<dbReference type="Proteomes" id="UP000236161">
    <property type="component" value="Unassembled WGS sequence"/>
</dbReference>
<evidence type="ECO:0000313" key="3">
    <source>
        <dbReference type="Proteomes" id="UP000236161"/>
    </source>
</evidence>
<dbReference type="EMBL" id="KZ451977">
    <property type="protein sequence ID" value="PKA55856.1"/>
    <property type="molecule type" value="Genomic_DNA"/>
</dbReference>
<keyword evidence="3" id="KW-1185">Reference proteome</keyword>
<feature type="region of interest" description="Disordered" evidence="1">
    <location>
        <begin position="48"/>
        <end position="67"/>
    </location>
</feature>
<organism evidence="2 3">
    <name type="scientific">Apostasia shenzhenica</name>
    <dbReference type="NCBI Taxonomy" id="1088818"/>
    <lineage>
        <taxon>Eukaryota</taxon>
        <taxon>Viridiplantae</taxon>
        <taxon>Streptophyta</taxon>
        <taxon>Embryophyta</taxon>
        <taxon>Tracheophyta</taxon>
        <taxon>Spermatophyta</taxon>
        <taxon>Magnoliopsida</taxon>
        <taxon>Liliopsida</taxon>
        <taxon>Asparagales</taxon>
        <taxon>Orchidaceae</taxon>
        <taxon>Apostasioideae</taxon>
        <taxon>Apostasia</taxon>
    </lineage>
</organism>
<name>A0A2I0AK70_9ASPA</name>
<feature type="region of interest" description="Disordered" evidence="1">
    <location>
        <begin position="110"/>
        <end position="154"/>
    </location>
</feature>
<protein>
    <submittedName>
        <fullName evidence="2">Uncharacterized protein</fullName>
    </submittedName>
</protein>
<dbReference type="AlphaFoldDB" id="A0A2I0AK70"/>
<proteinExistence type="predicted"/>
<reference evidence="2 3" key="1">
    <citation type="journal article" date="2017" name="Nature">
        <title>The Apostasia genome and the evolution of orchids.</title>
        <authorList>
            <person name="Zhang G.Q."/>
            <person name="Liu K.W."/>
            <person name="Li Z."/>
            <person name="Lohaus R."/>
            <person name="Hsiao Y.Y."/>
            <person name="Niu S.C."/>
            <person name="Wang J.Y."/>
            <person name="Lin Y.C."/>
            <person name="Xu Q."/>
            <person name="Chen L.J."/>
            <person name="Yoshida K."/>
            <person name="Fujiwara S."/>
            <person name="Wang Z.W."/>
            <person name="Zhang Y.Q."/>
            <person name="Mitsuda N."/>
            <person name="Wang M."/>
            <person name="Liu G.H."/>
            <person name="Pecoraro L."/>
            <person name="Huang H.X."/>
            <person name="Xiao X.J."/>
            <person name="Lin M."/>
            <person name="Wu X.Y."/>
            <person name="Wu W.L."/>
            <person name="Chen Y.Y."/>
            <person name="Chang S.B."/>
            <person name="Sakamoto S."/>
            <person name="Ohme-Takagi M."/>
            <person name="Yagi M."/>
            <person name="Zeng S.J."/>
            <person name="Shen C.Y."/>
            <person name="Yeh C.M."/>
            <person name="Luo Y.B."/>
            <person name="Tsai W.C."/>
            <person name="Van de Peer Y."/>
            <person name="Liu Z.J."/>
        </authorList>
    </citation>
    <scope>NUCLEOTIDE SEQUENCE [LARGE SCALE GENOMIC DNA]</scope>
    <source>
        <strain evidence="3">cv. Shenzhen</strain>
        <tissue evidence="2">Stem</tissue>
    </source>
</reference>
<evidence type="ECO:0000313" key="2">
    <source>
        <dbReference type="EMBL" id="PKA55856.1"/>
    </source>
</evidence>
<feature type="compositionally biased region" description="Low complexity" evidence="1">
    <location>
        <begin position="133"/>
        <end position="152"/>
    </location>
</feature>
<evidence type="ECO:0000256" key="1">
    <source>
        <dbReference type="SAM" id="MobiDB-lite"/>
    </source>
</evidence>
<accession>A0A2I0AK70</accession>
<sequence>MLQPSRIPRKSTNIKGYRPFGQLQASPVADKRRGPRAYPSPFLRKTRVKPHTSTATNTPETVPNGGSGLTPLRAAVSRNSLSLWCFLGPHILRQHLLVLSLRPGKTVARTRKTNSAARSLLAGEPSVRAPDDGASTSTSRRRAGSASSSRGTRVSELQGMLTNLTDLVTGLTAQQAVILR</sequence>
<feature type="region of interest" description="Disordered" evidence="1">
    <location>
        <begin position="1"/>
        <end position="42"/>
    </location>
</feature>